<reference evidence="1" key="1">
    <citation type="submission" date="2025-08" db="UniProtKB">
        <authorList>
            <consortium name="Ensembl"/>
        </authorList>
    </citation>
    <scope>IDENTIFICATION</scope>
</reference>
<evidence type="ECO:0000313" key="2">
    <source>
        <dbReference type="Proteomes" id="UP000261620"/>
    </source>
</evidence>
<keyword evidence="2" id="KW-1185">Reference proteome</keyword>
<sequence length="61" mass="6872">MEKATGFSPERNVLCLFDVDGTLTPPRQADMSSRLGYCKLFPFRGLANSTEWSLTFRVKAN</sequence>
<dbReference type="AlphaFoldDB" id="A0A3Q3W4I6"/>
<name>A0A3Q3W4I6_MOLML</name>
<reference evidence="1" key="2">
    <citation type="submission" date="2025-09" db="UniProtKB">
        <authorList>
            <consortium name="Ensembl"/>
        </authorList>
    </citation>
    <scope>IDENTIFICATION</scope>
</reference>
<dbReference type="Ensembl" id="ENSMMOT00000003431.1">
    <property type="protein sequence ID" value="ENSMMOP00000003379.1"/>
    <property type="gene ID" value="ENSMMOG00000002712.1"/>
</dbReference>
<dbReference type="InterPro" id="IPR023214">
    <property type="entry name" value="HAD_sf"/>
</dbReference>
<accession>A0A3Q3W4I6</accession>
<proteinExistence type="predicted"/>
<dbReference type="Proteomes" id="UP000261620">
    <property type="component" value="Unplaced"/>
</dbReference>
<evidence type="ECO:0000313" key="1">
    <source>
        <dbReference type="Ensembl" id="ENSMMOP00000003379.1"/>
    </source>
</evidence>
<dbReference type="Gene3D" id="3.40.50.1000">
    <property type="entry name" value="HAD superfamily/HAD-like"/>
    <property type="match status" value="1"/>
</dbReference>
<protein>
    <submittedName>
        <fullName evidence="1">Uncharacterized protein</fullName>
    </submittedName>
</protein>
<organism evidence="1 2">
    <name type="scientific">Mola mola</name>
    <name type="common">Ocean sunfish</name>
    <name type="synonym">Tetraodon mola</name>
    <dbReference type="NCBI Taxonomy" id="94237"/>
    <lineage>
        <taxon>Eukaryota</taxon>
        <taxon>Metazoa</taxon>
        <taxon>Chordata</taxon>
        <taxon>Craniata</taxon>
        <taxon>Vertebrata</taxon>
        <taxon>Euteleostomi</taxon>
        <taxon>Actinopterygii</taxon>
        <taxon>Neopterygii</taxon>
        <taxon>Teleostei</taxon>
        <taxon>Neoteleostei</taxon>
        <taxon>Acanthomorphata</taxon>
        <taxon>Eupercaria</taxon>
        <taxon>Tetraodontiformes</taxon>
        <taxon>Molidae</taxon>
        <taxon>Mola</taxon>
    </lineage>
</organism>